<evidence type="ECO:0000313" key="1">
    <source>
        <dbReference type="EMBL" id="KAJ8948008.1"/>
    </source>
</evidence>
<name>A0AAV8Y972_9CUCU</name>
<dbReference type="PANTHER" id="PTHR47326:SF1">
    <property type="entry name" value="HTH PSQ-TYPE DOMAIN-CONTAINING PROTEIN"/>
    <property type="match status" value="1"/>
</dbReference>
<accession>A0AAV8Y972</accession>
<keyword evidence="2" id="KW-1185">Reference proteome</keyword>
<comment type="caution">
    <text evidence="1">The sequence shown here is derived from an EMBL/GenBank/DDBJ whole genome shotgun (WGS) entry which is preliminary data.</text>
</comment>
<protein>
    <submittedName>
        <fullName evidence="1">Uncharacterized protein</fullName>
    </submittedName>
</protein>
<gene>
    <name evidence="1" type="ORF">NQ318_011897</name>
</gene>
<dbReference type="AlphaFoldDB" id="A0AAV8Y972"/>
<dbReference type="EMBL" id="JAPWTK010000146">
    <property type="protein sequence ID" value="KAJ8948008.1"/>
    <property type="molecule type" value="Genomic_DNA"/>
</dbReference>
<dbReference type="Proteomes" id="UP001162162">
    <property type="component" value="Unassembled WGS sequence"/>
</dbReference>
<sequence length="315" mass="36700">MVLLNVVVRRTYIAIFFARSRHNSHVFALLANDFAENKKAPGLVDKTAIYIRIVLNHSGTQRIQNRSRARQQQCSETITINNVIENRAQLGAQDDIILSNTKKLLSLTNDSDIIGEILLTLEFSMIIKLSKECDNYLSLSQDNPYRYQLTSKTVGSLPDRIILLSDKELCRFIAVMQEQLNECTLKDIPKDADRRLECLYRFMHDFMKLEVLCLVMLAVAEFQHEILDGQILRAVEQNPRASVRRNANQLEVSKPLVWRVLKENFLHPYHFQKVQSLQHQDYPLRMEVRQLMLDFHHRNIDFVRTILFIGEATFT</sequence>
<dbReference type="PANTHER" id="PTHR47326">
    <property type="entry name" value="TRANSPOSABLE ELEMENT TC3 TRANSPOSASE-LIKE PROTEIN"/>
    <property type="match status" value="1"/>
</dbReference>
<organism evidence="1 2">
    <name type="scientific">Aromia moschata</name>
    <dbReference type="NCBI Taxonomy" id="1265417"/>
    <lineage>
        <taxon>Eukaryota</taxon>
        <taxon>Metazoa</taxon>
        <taxon>Ecdysozoa</taxon>
        <taxon>Arthropoda</taxon>
        <taxon>Hexapoda</taxon>
        <taxon>Insecta</taxon>
        <taxon>Pterygota</taxon>
        <taxon>Neoptera</taxon>
        <taxon>Endopterygota</taxon>
        <taxon>Coleoptera</taxon>
        <taxon>Polyphaga</taxon>
        <taxon>Cucujiformia</taxon>
        <taxon>Chrysomeloidea</taxon>
        <taxon>Cerambycidae</taxon>
        <taxon>Cerambycinae</taxon>
        <taxon>Callichromatini</taxon>
        <taxon>Aromia</taxon>
    </lineage>
</organism>
<evidence type="ECO:0000313" key="2">
    <source>
        <dbReference type="Proteomes" id="UP001162162"/>
    </source>
</evidence>
<reference evidence="1" key="1">
    <citation type="journal article" date="2023" name="Insect Mol. Biol.">
        <title>Genome sequencing provides insights into the evolution of gene families encoding plant cell wall-degrading enzymes in longhorned beetles.</title>
        <authorList>
            <person name="Shin N.R."/>
            <person name="Okamura Y."/>
            <person name="Kirsch R."/>
            <person name="Pauchet Y."/>
        </authorList>
    </citation>
    <scope>NUCLEOTIDE SEQUENCE</scope>
    <source>
        <strain evidence="1">AMC_N1</strain>
    </source>
</reference>
<proteinExistence type="predicted"/>